<dbReference type="EMBL" id="PXYX01000139">
    <property type="protein sequence ID" value="PSR20584.1"/>
    <property type="molecule type" value="Genomic_DNA"/>
</dbReference>
<name>A0A2T2WEC4_SULTH</name>
<evidence type="ECO:0000313" key="1">
    <source>
        <dbReference type="EMBL" id="PSR20584.1"/>
    </source>
</evidence>
<evidence type="ECO:0000313" key="2">
    <source>
        <dbReference type="Proteomes" id="UP000242705"/>
    </source>
</evidence>
<dbReference type="InterPro" id="IPR038695">
    <property type="entry name" value="Saro_0823-like_sf"/>
</dbReference>
<reference evidence="1 2" key="1">
    <citation type="journal article" date="2014" name="BMC Genomics">
        <title>Comparison of environmental and isolate Sulfobacillus genomes reveals diverse carbon, sulfur, nitrogen, and hydrogen metabolisms.</title>
        <authorList>
            <person name="Justice N.B."/>
            <person name="Norman A."/>
            <person name="Brown C.T."/>
            <person name="Singh A."/>
            <person name="Thomas B.C."/>
            <person name="Banfield J.F."/>
        </authorList>
    </citation>
    <scope>NUCLEOTIDE SEQUENCE [LARGE SCALE GENOMIC DNA]</scope>
    <source>
        <strain evidence="1">AMDSBA5</strain>
    </source>
</reference>
<evidence type="ECO:0008006" key="3">
    <source>
        <dbReference type="Google" id="ProtNLM"/>
    </source>
</evidence>
<sequence>MRMDKNIFLSREVSISNVRSGKVIGSHVIVARSFWQRFKGLMGTTSLAIGHGMLFPHTNSVHMFFMRYPLCVVYLTKDFVVLRCVVLRPWTIGPVVRGTYWVLELPEGV</sequence>
<gene>
    <name evidence="1" type="ORF">C7B47_17900</name>
</gene>
<protein>
    <recommendedName>
        <fullName evidence="3">DUF192 domain-containing protein</fullName>
    </recommendedName>
</protein>
<comment type="caution">
    <text evidence="1">The sequence shown here is derived from an EMBL/GenBank/DDBJ whole genome shotgun (WGS) entry which is preliminary data.</text>
</comment>
<dbReference type="InterPro" id="IPR003795">
    <property type="entry name" value="DUF192"/>
</dbReference>
<dbReference type="Proteomes" id="UP000242705">
    <property type="component" value="Unassembled WGS sequence"/>
</dbReference>
<feature type="non-terminal residue" evidence="1">
    <location>
        <position position="109"/>
    </location>
</feature>
<organism evidence="1 2">
    <name type="scientific">Sulfobacillus thermosulfidooxidans</name>
    <dbReference type="NCBI Taxonomy" id="28034"/>
    <lineage>
        <taxon>Bacteria</taxon>
        <taxon>Bacillati</taxon>
        <taxon>Bacillota</taxon>
        <taxon>Clostridia</taxon>
        <taxon>Eubacteriales</taxon>
        <taxon>Clostridiales Family XVII. Incertae Sedis</taxon>
        <taxon>Sulfobacillus</taxon>
    </lineage>
</organism>
<dbReference type="Gene3D" id="2.60.120.1140">
    <property type="entry name" value="Protein of unknown function DUF192"/>
    <property type="match status" value="1"/>
</dbReference>
<dbReference type="AlphaFoldDB" id="A0A2T2WEC4"/>
<accession>A0A2T2WEC4</accession>
<dbReference type="Pfam" id="PF02643">
    <property type="entry name" value="DUF192"/>
    <property type="match status" value="1"/>
</dbReference>
<proteinExistence type="predicted"/>